<keyword evidence="1" id="KW-0547">Nucleotide-binding</keyword>
<dbReference type="Gene3D" id="3.30.565.10">
    <property type="entry name" value="Histidine kinase-like ATPase, C-terminal domain"/>
    <property type="match status" value="1"/>
</dbReference>
<dbReference type="Proteomes" id="UP000594759">
    <property type="component" value="Chromosome"/>
</dbReference>
<proteinExistence type="predicted"/>
<dbReference type="KEGG" id="pex:IZT61_12185"/>
<evidence type="ECO:0000313" key="1">
    <source>
        <dbReference type="EMBL" id="QPH37870.1"/>
    </source>
</evidence>
<gene>
    <name evidence="1" type="ORF">IZT61_12185</name>
</gene>
<dbReference type="Pfam" id="PF13589">
    <property type="entry name" value="HATPase_c_3"/>
    <property type="match status" value="1"/>
</dbReference>
<dbReference type="AlphaFoldDB" id="A0A7U3Q3F9"/>
<keyword evidence="1" id="KW-0067">ATP-binding</keyword>
<reference evidence="1 2" key="1">
    <citation type="submission" date="2020-11" db="EMBL/GenBank/DDBJ databases">
        <title>Pedobacter endophytica, an endophytic bacteria isolated form Carex pumila.</title>
        <authorList>
            <person name="Peng Y."/>
            <person name="Jiang L."/>
            <person name="Lee J."/>
        </authorList>
    </citation>
    <scope>NUCLEOTIDE SEQUENCE [LARGE SCALE GENOMIC DNA]</scope>
    <source>
        <strain evidence="1 2">JBR3-12</strain>
    </source>
</reference>
<accession>A0A7U3Q3F9</accession>
<dbReference type="GO" id="GO:0005524">
    <property type="term" value="F:ATP binding"/>
    <property type="evidence" value="ECO:0007669"/>
    <property type="project" value="UniProtKB-KW"/>
</dbReference>
<organism evidence="1 2">
    <name type="scientific">Pedobacter endophyticus</name>
    <dbReference type="NCBI Taxonomy" id="2789740"/>
    <lineage>
        <taxon>Bacteria</taxon>
        <taxon>Pseudomonadati</taxon>
        <taxon>Bacteroidota</taxon>
        <taxon>Sphingobacteriia</taxon>
        <taxon>Sphingobacteriales</taxon>
        <taxon>Sphingobacteriaceae</taxon>
        <taxon>Pedobacter</taxon>
    </lineage>
</organism>
<dbReference type="EMBL" id="CP064939">
    <property type="protein sequence ID" value="QPH37870.1"/>
    <property type="molecule type" value="Genomic_DNA"/>
</dbReference>
<evidence type="ECO:0000313" key="2">
    <source>
        <dbReference type="Proteomes" id="UP000594759"/>
    </source>
</evidence>
<dbReference type="SUPFAM" id="SSF55874">
    <property type="entry name" value="ATPase domain of HSP90 chaperone/DNA topoisomerase II/histidine kinase"/>
    <property type="match status" value="1"/>
</dbReference>
<protein>
    <submittedName>
        <fullName evidence="1">ATP-binding protein</fullName>
    </submittedName>
</protein>
<dbReference type="InterPro" id="IPR036890">
    <property type="entry name" value="HATPase_C_sf"/>
</dbReference>
<sequence length="508" mass="58758">MQNNHKLQQYEEVSPHPEHLIKSIAEQGYSLETALADLMDNSISASADKIEVLIRMDKEPFTLYLADNGLGMSEECLRTNMRFPSNSPDSTRTDIDLGRFGLGMKTASFSQSRCFSVISREKGATTYTARTWDVKHLRDTGKWQLKINTEAEIMNMLADYQRLSEGHLNPHDNFEANTIVVWKGLYKFENYLESGNRQTALKKEITEVTSDYLSLVFHRFMERRQNRLQIRINNSRIYPFNPFPIQEPDFRPIEFKQRQFRTDIIRMEGFILPSRSISESRQQQSLWTTKNRSLMDMEGIYIYRADRIILFGGWNGLIKKGPRLQLARLRVDVGNSVDDLLHLNVAKSHIVIPHDLKSAFENYINELRIEAEREYYNRGLKKFTGNKKHNTVQLFDRISTNKGAVLKLNPSFALISKLNETMNKEQIALFRLISRMIETTLNSMKHAHQDKEYSGITETDGLEYADLEACIMAFKDNGLSNETIREDIFPSLGFTVSTLPQSIIKLLK</sequence>
<name>A0A7U3Q3F9_9SPHI</name>
<keyword evidence="2" id="KW-1185">Reference proteome</keyword>
<dbReference type="RefSeq" id="WP_196097182.1">
    <property type="nucleotide sequence ID" value="NZ_CP064939.1"/>
</dbReference>